<dbReference type="EC" id="2.1.1.72" evidence="2 7"/>
<dbReference type="InterPro" id="IPR012327">
    <property type="entry name" value="MeTrfase_D12"/>
</dbReference>
<dbReference type="NCBIfam" id="TIGR00571">
    <property type="entry name" value="dam"/>
    <property type="match status" value="1"/>
</dbReference>
<evidence type="ECO:0000256" key="4">
    <source>
        <dbReference type="ARBA" id="ARBA00022679"/>
    </source>
</evidence>
<keyword evidence="4 7" id="KW-0808">Transferase</keyword>
<dbReference type="Proteomes" id="UP001056708">
    <property type="component" value="Chromosome"/>
</dbReference>
<evidence type="ECO:0000313" key="8">
    <source>
        <dbReference type="EMBL" id="USR90290.1"/>
    </source>
</evidence>
<dbReference type="PANTHER" id="PTHR30481:SF3">
    <property type="entry name" value="DNA ADENINE METHYLASE"/>
    <property type="match status" value="1"/>
</dbReference>
<dbReference type="PIRSF" id="PIRSF000398">
    <property type="entry name" value="M_m6A_EcoRV"/>
    <property type="match status" value="1"/>
</dbReference>
<comment type="catalytic activity">
    <reaction evidence="6 7">
        <text>a 2'-deoxyadenosine in DNA + S-adenosyl-L-methionine = an N(6)-methyl-2'-deoxyadenosine in DNA + S-adenosyl-L-homocysteine + H(+)</text>
        <dbReference type="Rhea" id="RHEA:15197"/>
        <dbReference type="Rhea" id="RHEA-COMP:12418"/>
        <dbReference type="Rhea" id="RHEA-COMP:12419"/>
        <dbReference type="ChEBI" id="CHEBI:15378"/>
        <dbReference type="ChEBI" id="CHEBI:57856"/>
        <dbReference type="ChEBI" id="CHEBI:59789"/>
        <dbReference type="ChEBI" id="CHEBI:90615"/>
        <dbReference type="ChEBI" id="CHEBI:90616"/>
        <dbReference type="EC" id="2.1.1.72"/>
    </reaction>
</comment>
<dbReference type="PANTHER" id="PTHR30481">
    <property type="entry name" value="DNA ADENINE METHYLASE"/>
    <property type="match status" value="1"/>
</dbReference>
<protein>
    <recommendedName>
        <fullName evidence="2 7">Site-specific DNA-methyltransferase (adenine-specific)</fullName>
        <ecNumber evidence="2 7">2.1.1.72</ecNumber>
    </recommendedName>
</protein>
<keyword evidence="3 7" id="KW-0489">Methyltransferase</keyword>
<accession>A0ABY5AMP8</accession>
<dbReference type="PRINTS" id="PR00505">
    <property type="entry name" value="D12N6MTFRASE"/>
</dbReference>
<evidence type="ECO:0000256" key="5">
    <source>
        <dbReference type="ARBA" id="ARBA00022691"/>
    </source>
</evidence>
<comment type="similarity">
    <text evidence="1 7">Belongs to the N(4)/N(6)-methyltransferase family.</text>
</comment>
<dbReference type="EMBL" id="CP098611">
    <property type="protein sequence ID" value="USR90290.1"/>
    <property type="molecule type" value="Genomic_DNA"/>
</dbReference>
<dbReference type="GO" id="GO:0032259">
    <property type="term" value="P:methylation"/>
    <property type="evidence" value="ECO:0007669"/>
    <property type="project" value="UniProtKB-KW"/>
</dbReference>
<dbReference type="Pfam" id="PF02086">
    <property type="entry name" value="MethyltransfD12"/>
    <property type="match status" value="1"/>
</dbReference>
<dbReference type="SUPFAM" id="SSF53335">
    <property type="entry name" value="S-adenosyl-L-methionine-dependent methyltransferases"/>
    <property type="match status" value="1"/>
</dbReference>
<evidence type="ECO:0000256" key="1">
    <source>
        <dbReference type="ARBA" id="ARBA00006594"/>
    </source>
</evidence>
<dbReference type="InterPro" id="IPR029063">
    <property type="entry name" value="SAM-dependent_MTases_sf"/>
</dbReference>
<evidence type="ECO:0000313" key="9">
    <source>
        <dbReference type="Proteomes" id="UP001056708"/>
    </source>
</evidence>
<dbReference type="InterPro" id="IPR023095">
    <property type="entry name" value="Ade_MeTrfase_dom_2"/>
</dbReference>
<dbReference type="InterPro" id="IPR002052">
    <property type="entry name" value="DNA_methylase_N6_adenine_CS"/>
</dbReference>
<dbReference type="GO" id="GO:0009007">
    <property type="term" value="F:site-specific DNA-methyltransferase (adenine-specific) activity"/>
    <property type="evidence" value="ECO:0007669"/>
    <property type="project" value="UniProtKB-EC"/>
</dbReference>
<keyword evidence="5 7" id="KW-0949">S-adenosyl-L-methionine</keyword>
<proteinExistence type="inferred from homology"/>
<sequence length="272" mass="31375">MTSPEKAIASSSQVHSLVPPLKWAGGKRWLVDRLTPYWDEIQPQRLVEPFCGGLAIALGVSPQQALLNDINPHLINFYHQIQQGLSCNIRMENQADCYYQNRTEFNHLIECQQAQTAEAAQLFYYLNRTGFNGLCRFNRRGLFNVPFGRYKKINYKTDFQEYQPLFRRWTFTQGDFAALAIEAGDFIYADPPYDVEFRQYSSGGFDWSDQERLAKWLGEQSVPVIASNQATERILALYKYHGFKVDTVVAPRRISCNGDRRPAQEMLAFKGF</sequence>
<evidence type="ECO:0000256" key="2">
    <source>
        <dbReference type="ARBA" id="ARBA00011900"/>
    </source>
</evidence>
<name>A0ABY5AMP8_9CYAN</name>
<evidence type="ECO:0000256" key="3">
    <source>
        <dbReference type="ARBA" id="ARBA00022603"/>
    </source>
</evidence>
<dbReference type="RefSeq" id="WP_252662274.1">
    <property type="nucleotide sequence ID" value="NZ_CP098611.1"/>
</dbReference>
<evidence type="ECO:0000256" key="7">
    <source>
        <dbReference type="RuleBase" id="RU361257"/>
    </source>
</evidence>
<dbReference type="PROSITE" id="PS00092">
    <property type="entry name" value="N6_MTASE"/>
    <property type="match status" value="1"/>
</dbReference>
<keyword evidence="9" id="KW-1185">Reference proteome</keyword>
<gene>
    <name evidence="8" type="ORF">NEA10_15765</name>
</gene>
<reference evidence="8" key="1">
    <citation type="submission" date="2022-06" db="EMBL/GenBank/DDBJ databases">
        <title>Genome sequence of Phormidium yuhuli AB48 isolated from an industrial photobioreactor environment.</title>
        <authorList>
            <person name="Qiu Y."/>
            <person name="Noonan A.J.C."/>
            <person name="Dofher K."/>
            <person name="Koch M."/>
            <person name="Kieft B."/>
            <person name="Lin X."/>
            <person name="Ziels R.M."/>
            <person name="Hallam S.J."/>
        </authorList>
    </citation>
    <scope>NUCLEOTIDE SEQUENCE</scope>
    <source>
        <strain evidence="8">AB48</strain>
    </source>
</reference>
<dbReference type="InterPro" id="IPR012263">
    <property type="entry name" value="M_m6A_EcoRV"/>
</dbReference>
<organism evidence="8 9">
    <name type="scientific">Phormidium yuhuli AB48</name>
    <dbReference type="NCBI Taxonomy" id="2940671"/>
    <lineage>
        <taxon>Bacteria</taxon>
        <taxon>Bacillati</taxon>
        <taxon>Cyanobacteriota</taxon>
        <taxon>Cyanophyceae</taxon>
        <taxon>Oscillatoriophycideae</taxon>
        <taxon>Oscillatoriales</taxon>
        <taxon>Oscillatoriaceae</taxon>
        <taxon>Phormidium</taxon>
        <taxon>Phormidium yuhuli</taxon>
    </lineage>
</organism>
<evidence type="ECO:0000256" key="6">
    <source>
        <dbReference type="ARBA" id="ARBA00047942"/>
    </source>
</evidence>
<dbReference type="Gene3D" id="1.10.1020.10">
    <property type="entry name" value="Adenine-specific Methyltransferase, Domain 2"/>
    <property type="match status" value="1"/>
</dbReference>
<dbReference type="Gene3D" id="3.40.50.150">
    <property type="entry name" value="Vaccinia Virus protein VP39"/>
    <property type="match status" value="1"/>
</dbReference>